<evidence type="ECO:0000313" key="1">
    <source>
        <dbReference type="EMBL" id="KAF7112808.1"/>
    </source>
</evidence>
<gene>
    <name evidence="1" type="ORF">RHSIM_RhsimUnG0190500</name>
</gene>
<evidence type="ECO:0000313" key="2">
    <source>
        <dbReference type="Proteomes" id="UP000626092"/>
    </source>
</evidence>
<protein>
    <submittedName>
        <fullName evidence="1">Uncharacterized protein</fullName>
    </submittedName>
</protein>
<name>A0A834FVX6_RHOSS</name>
<organism evidence="1 2">
    <name type="scientific">Rhododendron simsii</name>
    <name type="common">Sims's rhododendron</name>
    <dbReference type="NCBI Taxonomy" id="118357"/>
    <lineage>
        <taxon>Eukaryota</taxon>
        <taxon>Viridiplantae</taxon>
        <taxon>Streptophyta</taxon>
        <taxon>Embryophyta</taxon>
        <taxon>Tracheophyta</taxon>
        <taxon>Spermatophyta</taxon>
        <taxon>Magnoliopsida</taxon>
        <taxon>eudicotyledons</taxon>
        <taxon>Gunneridae</taxon>
        <taxon>Pentapetalae</taxon>
        <taxon>asterids</taxon>
        <taxon>Ericales</taxon>
        <taxon>Ericaceae</taxon>
        <taxon>Ericoideae</taxon>
        <taxon>Rhodoreae</taxon>
        <taxon>Rhododendron</taxon>
    </lineage>
</organism>
<proteinExistence type="predicted"/>
<sequence length="107" mass="11900">MESRLAKELRSTGSKQIRIGLLGGPKSYLIGGRLKQREVALDDAIVENKLPSKIVHKSFKGMRAQENLDVEGSSKRRTRFGSVARGIKAKHPCLRKPVYGIEVEITN</sequence>
<dbReference type="EMBL" id="WJXA01000419">
    <property type="protein sequence ID" value="KAF7112808.1"/>
    <property type="molecule type" value="Genomic_DNA"/>
</dbReference>
<accession>A0A834FVX6</accession>
<dbReference type="Proteomes" id="UP000626092">
    <property type="component" value="Unassembled WGS sequence"/>
</dbReference>
<comment type="caution">
    <text evidence="1">The sequence shown here is derived from an EMBL/GenBank/DDBJ whole genome shotgun (WGS) entry which is preliminary data.</text>
</comment>
<reference evidence="1" key="1">
    <citation type="submission" date="2019-11" db="EMBL/GenBank/DDBJ databases">
        <authorList>
            <person name="Liu Y."/>
            <person name="Hou J."/>
            <person name="Li T.-Q."/>
            <person name="Guan C.-H."/>
            <person name="Wu X."/>
            <person name="Wu H.-Z."/>
            <person name="Ling F."/>
            <person name="Zhang R."/>
            <person name="Shi X.-G."/>
            <person name="Ren J.-P."/>
            <person name="Chen E.-F."/>
            <person name="Sun J.-M."/>
        </authorList>
    </citation>
    <scope>NUCLEOTIDE SEQUENCE</scope>
    <source>
        <strain evidence="1">Adult_tree_wgs_1</strain>
        <tissue evidence="1">Leaves</tissue>
    </source>
</reference>
<dbReference type="AlphaFoldDB" id="A0A834FVX6"/>
<dbReference type="OrthoDB" id="10426787at2759"/>
<keyword evidence="2" id="KW-1185">Reference proteome</keyword>